<evidence type="ECO:0000256" key="4">
    <source>
        <dbReference type="ARBA" id="ARBA00022729"/>
    </source>
</evidence>
<keyword evidence="15" id="KW-1185">Reference proteome</keyword>
<evidence type="ECO:0000256" key="6">
    <source>
        <dbReference type="ARBA" id="ARBA00023136"/>
    </source>
</evidence>
<dbReference type="PROSITE" id="PS50835">
    <property type="entry name" value="IG_LIKE"/>
    <property type="match status" value="1"/>
</dbReference>
<dbReference type="AlphaFoldDB" id="A0AAR2J5I5"/>
<evidence type="ECO:0000256" key="11">
    <source>
        <dbReference type="SAM" id="Phobius"/>
    </source>
</evidence>
<dbReference type="InterPro" id="IPR007110">
    <property type="entry name" value="Ig-like_dom"/>
</dbReference>
<keyword evidence="10" id="KW-0393">Immunoglobulin domain</keyword>
<reference evidence="14 15" key="1">
    <citation type="submission" date="2020-10" db="EMBL/GenBank/DDBJ databases">
        <title>Pygocentrus nattereri (red-bellied piranha) genome, fPygNat1, primary haplotype.</title>
        <authorList>
            <person name="Myers G."/>
            <person name="Meyer A."/>
            <person name="Karagic N."/>
            <person name="Pippel M."/>
            <person name="Winkler S."/>
            <person name="Tracey A."/>
            <person name="Wood J."/>
            <person name="Formenti G."/>
            <person name="Howe K."/>
            <person name="Fedrigo O."/>
            <person name="Jarvis E.D."/>
        </authorList>
    </citation>
    <scope>NUCLEOTIDE SEQUENCE [LARGE SCALE GENOMIC DNA]</scope>
</reference>
<evidence type="ECO:0000256" key="5">
    <source>
        <dbReference type="ARBA" id="ARBA00022989"/>
    </source>
</evidence>
<dbReference type="SUPFAM" id="SSF48726">
    <property type="entry name" value="Immunoglobulin"/>
    <property type="match status" value="1"/>
</dbReference>
<dbReference type="GO" id="GO:0071222">
    <property type="term" value="P:cellular response to lipopolysaccharide"/>
    <property type="evidence" value="ECO:0007669"/>
    <property type="project" value="TreeGrafter"/>
</dbReference>
<evidence type="ECO:0000259" key="13">
    <source>
        <dbReference type="PROSITE" id="PS50835"/>
    </source>
</evidence>
<dbReference type="InterPro" id="IPR003598">
    <property type="entry name" value="Ig_sub2"/>
</dbReference>
<dbReference type="GO" id="GO:0006955">
    <property type="term" value="P:immune response"/>
    <property type="evidence" value="ECO:0007669"/>
    <property type="project" value="TreeGrafter"/>
</dbReference>
<dbReference type="GO" id="GO:0007166">
    <property type="term" value="P:cell surface receptor signaling pathway"/>
    <property type="evidence" value="ECO:0007669"/>
    <property type="project" value="TreeGrafter"/>
</dbReference>
<dbReference type="InterPro" id="IPR013106">
    <property type="entry name" value="Ig_V-set"/>
</dbReference>
<dbReference type="InterPro" id="IPR003599">
    <property type="entry name" value="Ig_sub"/>
</dbReference>
<dbReference type="GO" id="GO:0031295">
    <property type="term" value="P:T cell costimulation"/>
    <property type="evidence" value="ECO:0007669"/>
    <property type="project" value="TreeGrafter"/>
</dbReference>
<evidence type="ECO:0000256" key="9">
    <source>
        <dbReference type="ARBA" id="ARBA00023180"/>
    </source>
</evidence>
<dbReference type="InterPro" id="IPR036179">
    <property type="entry name" value="Ig-like_dom_sf"/>
</dbReference>
<evidence type="ECO:0000256" key="10">
    <source>
        <dbReference type="ARBA" id="ARBA00023319"/>
    </source>
</evidence>
<dbReference type="Pfam" id="PF07686">
    <property type="entry name" value="V-set"/>
    <property type="match status" value="1"/>
</dbReference>
<dbReference type="GO" id="GO:0042102">
    <property type="term" value="P:positive regulation of T cell proliferation"/>
    <property type="evidence" value="ECO:0007669"/>
    <property type="project" value="TreeGrafter"/>
</dbReference>
<dbReference type="InterPro" id="IPR013783">
    <property type="entry name" value="Ig-like_fold"/>
</dbReference>
<feature type="transmembrane region" description="Helical" evidence="11">
    <location>
        <begin position="157"/>
        <end position="177"/>
    </location>
</feature>
<accession>A0AAR2J5I5</accession>
<proteinExistence type="predicted"/>
<dbReference type="SMART" id="SM00408">
    <property type="entry name" value="IGc2"/>
    <property type="match status" value="1"/>
</dbReference>
<evidence type="ECO:0000256" key="3">
    <source>
        <dbReference type="ARBA" id="ARBA00022692"/>
    </source>
</evidence>
<evidence type="ECO:0000313" key="15">
    <source>
        <dbReference type="Proteomes" id="UP001501920"/>
    </source>
</evidence>
<comment type="subcellular location">
    <subcellularLocation>
        <location evidence="1">Cell membrane</location>
        <topology evidence="1">Single-pass type I membrane protein</topology>
    </subcellularLocation>
</comment>
<keyword evidence="2" id="KW-1003">Cell membrane</keyword>
<dbReference type="Ensembl" id="ENSPNAT00000075185.1">
    <property type="protein sequence ID" value="ENSPNAP00000045612.1"/>
    <property type="gene ID" value="ENSPNAG00000034723.1"/>
</dbReference>
<evidence type="ECO:0000256" key="2">
    <source>
        <dbReference type="ARBA" id="ARBA00022475"/>
    </source>
</evidence>
<keyword evidence="8" id="KW-0675">Receptor</keyword>
<feature type="domain" description="Ig-like" evidence="13">
    <location>
        <begin position="24"/>
        <end position="109"/>
    </location>
</feature>
<dbReference type="InterPro" id="IPR051713">
    <property type="entry name" value="T-cell_Activation_Regulation"/>
</dbReference>
<sequence>MLLTFYLLFIGLHVSEGCNLVNREQLLSITAHTGGSVLLPCYCPDLQTTPEEFRWTKDDTKTGKRENISSQSGQYSNRVQLVNGHSPGNLSLLISHLTEEDGGVYMCAVKGAHLIIRLALKEGPHTTPTATAVVKVNNNPTTSTTHLSQASNNYSTYFFICIPVLLLLLGLIGVIYWRYRGQSRGQTESQELESTTTQHKTQDEVTYSTVVHSNTTTTTTTVTDIEEKTEYATIRVNE</sequence>
<dbReference type="Gene3D" id="2.60.40.10">
    <property type="entry name" value="Immunoglobulins"/>
    <property type="match status" value="1"/>
</dbReference>
<name>A0AAR2J5I5_PYGNA</name>
<dbReference type="SMART" id="SM00409">
    <property type="entry name" value="IG"/>
    <property type="match status" value="1"/>
</dbReference>
<evidence type="ECO:0000313" key="14">
    <source>
        <dbReference type="Ensembl" id="ENSPNAP00000045612.1"/>
    </source>
</evidence>
<dbReference type="GO" id="GO:0042130">
    <property type="term" value="P:negative regulation of T cell proliferation"/>
    <property type="evidence" value="ECO:0007669"/>
    <property type="project" value="TreeGrafter"/>
</dbReference>
<evidence type="ECO:0000256" key="7">
    <source>
        <dbReference type="ARBA" id="ARBA00023157"/>
    </source>
</evidence>
<reference evidence="14" key="3">
    <citation type="submission" date="2025-09" db="UniProtKB">
        <authorList>
            <consortium name="Ensembl"/>
        </authorList>
    </citation>
    <scope>IDENTIFICATION</scope>
</reference>
<keyword evidence="4 12" id="KW-0732">Signal</keyword>
<organism evidence="14 15">
    <name type="scientific">Pygocentrus nattereri</name>
    <name type="common">Red-bellied piranha</name>
    <dbReference type="NCBI Taxonomy" id="42514"/>
    <lineage>
        <taxon>Eukaryota</taxon>
        <taxon>Metazoa</taxon>
        <taxon>Chordata</taxon>
        <taxon>Craniata</taxon>
        <taxon>Vertebrata</taxon>
        <taxon>Euteleostomi</taxon>
        <taxon>Actinopterygii</taxon>
        <taxon>Neopterygii</taxon>
        <taxon>Teleostei</taxon>
        <taxon>Ostariophysi</taxon>
        <taxon>Characiformes</taxon>
        <taxon>Characoidei</taxon>
        <taxon>Pygocentrus</taxon>
    </lineage>
</organism>
<gene>
    <name evidence="14" type="primary">TPK1</name>
</gene>
<keyword evidence="9" id="KW-0325">Glycoprotein</keyword>
<dbReference type="GeneTree" id="ENSGT01120000272172"/>
<dbReference type="PANTHER" id="PTHR25466:SF14">
    <property type="entry name" value="BUTYROPHILIN SUBFAMILY 2 MEMBER A2-LIKE-RELATED"/>
    <property type="match status" value="1"/>
</dbReference>
<keyword evidence="7" id="KW-1015">Disulfide bond</keyword>
<keyword evidence="3 11" id="KW-0812">Transmembrane</keyword>
<evidence type="ECO:0000256" key="12">
    <source>
        <dbReference type="SAM" id="SignalP"/>
    </source>
</evidence>
<reference evidence="14" key="2">
    <citation type="submission" date="2025-08" db="UniProtKB">
        <authorList>
            <consortium name="Ensembl"/>
        </authorList>
    </citation>
    <scope>IDENTIFICATION</scope>
</reference>
<dbReference type="Proteomes" id="UP001501920">
    <property type="component" value="Chromosome 4"/>
</dbReference>
<evidence type="ECO:0000256" key="8">
    <source>
        <dbReference type="ARBA" id="ARBA00023170"/>
    </source>
</evidence>
<protein>
    <recommendedName>
        <fullName evidence="13">Ig-like domain-containing protein</fullName>
    </recommendedName>
</protein>
<evidence type="ECO:0000256" key="1">
    <source>
        <dbReference type="ARBA" id="ARBA00004251"/>
    </source>
</evidence>
<dbReference type="PANTHER" id="PTHR25466">
    <property type="entry name" value="T-LYMPHOCYTE ACTIVATION ANTIGEN"/>
    <property type="match status" value="1"/>
</dbReference>
<feature type="signal peptide" evidence="12">
    <location>
        <begin position="1"/>
        <end position="17"/>
    </location>
</feature>
<dbReference type="GO" id="GO:0009897">
    <property type="term" value="C:external side of plasma membrane"/>
    <property type="evidence" value="ECO:0007669"/>
    <property type="project" value="TreeGrafter"/>
</dbReference>
<feature type="chain" id="PRO_5043803819" description="Ig-like domain-containing protein" evidence="12">
    <location>
        <begin position="18"/>
        <end position="238"/>
    </location>
</feature>
<keyword evidence="5 11" id="KW-1133">Transmembrane helix</keyword>
<keyword evidence="6 11" id="KW-0472">Membrane</keyword>